<dbReference type="AlphaFoldDB" id="A0A9P8G3B3"/>
<evidence type="ECO:0000256" key="2">
    <source>
        <dbReference type="ARBA" id="ARBA00022857"/>
    </source>
</evidence>
<dbReference type="InterPro" id="IPR036291">
    <property type="entry name" value="NAD(P)-bd_dom_sf"/>
</dbReference>
<gene>
    <name evidence="4" type="ORF">KCU98_g835</name>
</gene>
<dbReference type="GO" id="GO:0016491">
    <property type="term" value="F:oxidoreductase activity"/>
    <property type="evidence" value="ECO:0007669"/>
    <property type="project" value="UniProtKB-KW"/>
</dbReference>
<evidence type="ECO:0000313" key="4">
    <source>
        <dbReference type="EMBL" id="KAG9990836.1"/>
    </source>
</evidence>
<proteinExistence type="inferred from homology"/>
<evidence type="ECO:0000313" key="5">
    <source>
        <dbReference type="Proteomes" id="UP000729357"/>
    </source>
</evidence>
<dbReference type="Proteomes" id="UP000729357">
    <property type="component" value="Unassembled WGS sequence"/>
</dbReference>
<comment type="caution">
    <text evidence="4">The sequence shown here is derived from an EMBL/GenBank/DDBJ whole genome shotgun (WGS) entry which is preliminary data.</text>
</comment>
<dbReference type="PANTHER" id="PTHR43639">
    <property type="entry name" value="OXIDOREDUCTASE, SHORT-CHAIN DEHYDROGENASE/REDUCTASE FAMILY (AFU_ORTHOLOGUE AFUA_5G02870)"/>
    <property type="match status" value="1"/>
</dbReference>
<dbReference type="InterPro" id="IPR002347">
    <property type="entry name" value="SDR_fam"/>
</dbReference>
<organism evidence="4 5">
    <name type="scientific">Aureobasidium melanogenum</name>
    <name type="common">Aureobasidium pullulans var. melanogenum</name>
    <dbReference type="NCBI Taxonomy" id="46634"/>
    <lineage>
        <taxon>Eukaryota</taxon>
        <taxon>Fungi</taxon>
        <taxon>Dikarya</taxon>
        <taxon>Ascomycota</taxon>
        <taxon>Pezizomycotina</taxon>
        <taxon>Dothideomycetes</taxon>
        <taxon>Dothideomycetidae</taxon>
        <taxon>Dothideales</taxon>
        <taxon>Saccotheciaceae</taxon>
        <taxon>Aureobasidium</taxon>
    </lineage>
</organism>
<dbReference type="EMBL" id="JAHFXS010000015">
    <property type="protein sequence ID" value="KAG9990836.1"/>
    <property type="molecule type" value="Genomic_DNA"/>
</dbReference>
<comment type="similarity">
    <text evidence="1">Belongs to the short-chain dehydrogenases/reductases (SDR) family.</text>
</comment>
<dbReference type="Gene3D" id="3.40.50.720">
    <property type="entry name" value="NAD(P)-binding Rossmann-like Domain"/>
    <property type="match status" value="1"/>
</dbReference>
<name>A0A9P8G3B3_AURME</name>
<dbReference type="SUPFAM" id="SSF51735">
    <property type="entry name" value="NAD(P)-binding Rossmann-fold domains"/>
    <property type="match status" value="1"/>
</dbReference>
<protein>
    <submittedName>
        <fullName evidence="4">NAD(P)-binding protein</fullName>
    </submittedName>
</protein>
<keyword evidence="2" id="KW-0521">NADP</keyword>
<reference evidence="4" key="1">
    <citation type="journal article" date="2021" name="J Fungi (Basel)">
        <title>Virulence traits and population genomics of the black yeast Aureobasidium melanogenum.</title>
        <authorList>
            <person name="Cernosa A."/>
            <person name="Sun X."/>
            <person name="Gostincar C."/>
            <person name="Fang C."/>
            <person name="Gunde-Cimerman N."/>
            <person name="Song Z."/>
        </authorList>
    </citation>
    <scope>NUCLEOTIDE SEQUENCE</scope>
    <source>
        <strain evidence="4">EXF-9298</strain>
    </source>
</reference>
<sequence>MLPMSKKVALITGGSQGIGAATARLLASKGYFVAINYSSNTARAEEIMQELGEQNAMSIRADAGRIPDIEAMVQKTVQRCGRIDALVAAAAVFSLQEIADTTEGRFDSMMALNVKGPFFLAQKAAPFMPSGSHIVFMSTTQCHASTVTAPYLLYNMSKGAVEQMTRVLAKDFGQKGIFVNVVAPGPTATDMFLTGKSPQLLETLAGFSPHNRIAKPEEIADTIAYLTESRWVSGQVVKVNGGMA</sequence>
<dbReference type="FunFam" id="3.40.50.720:FF:000084">
    <property type="entry name" value="Short-chain dehydrogenase reductase"/>
    <property type="match status" value="1"/>
</dbReference>
<keyword evidence="5" id="KW-1185">Reference proteome</keyword>
<accession>A0A9P8G3B3</accession>
<evidence type="ECO:0000256" key="1">
    <source>
        <dbReference type="ARBA" id="ARBA00006484"/>
    </source>
</evidence>
<feature type="non-terminal residue" evidence="4">
    <location>
        <position position="1"/>
    </location>
</feature>
<evidence type="ECO:0000256" key="3">
    <source>
        <dbReference type="ARBA" id="ARBA00023002"/>
    </source>
</evidence>
<reference evidence="4" key="2">
    <citation type="submission" date="2021-08" db="EMBL/GenBank/DDBJ databases">
        <authorList>
            <person name="Gostincar C."/>
            <person name="Sun X."/>
            <person name="Song Z."/>
            <person name="Gunde-Cimerman N."/>
        </authorList>
    </citation>
    <scope>NUCLEOTIDE SEQUENCE</scope>
    <source>
        <strain evidence="4">EXF-9298</strain>
    </source>
</reference>
<dbReference type="Pfam" id="PF13561">
    <property type="entry name" value="adh_short_C2"/>
    <property type="match status" value="1"/>
</dbReference>
<dbReference type="PRINTS" id="PR00081">
    <property type="entry name" value="GDHRDH"/>
</dbReference>
<dbReference type="PANTHER" id="PTHR43639:SF1">
    <property type="entry name" value="SHORT-CHAIN DEHYDROGENASE_REDUCTASE FAMILY PROTEIN"/>
    <property type="match status" value="1"/>
</dbReference>
<keyword evidence="3" id="KW-0560">Oxidoreductase</keyword>